<evidence type="ECO:0000256" key="17">
    <source>
        <dbReference type="PIRSR" id="PIRSR006769-2"/>
    </source>
</evidence>
<evidence type="ECO:0000256" key="8">
    <source>
        <dbReference type="ARBA" id="ARBA00022801"/>
    </source>
</evidence>
<keyword evidence="9 15" id="KW-0862">Zinc</keyword>
<dbReference type="EC" id="1.1.1.193" evidence="15"/>
<feature type="binding site" evidence="17">
    <location>
        <position position="180"/>
    </location>
    <ligand>
        <name>NADP(+)</name>
        <dbReference type="ChEBI" id="CHEBI:58349"/>
    </ligand>
</feature>
<evidence type="ECO:0000256" key="13">
    <source>
        <dbReference type="ARBA" id="ARBA00049861"/>
    </source>
</evidence>
<feature type="binding site" evidence="17">
    <location>
        <position position="206"/>
    </location>
    <ligand>
        <name>substrate</name>
    </ligand>
</feature>
<dbReference type="InterPro" id="IPR002734">
    <property type="entry name" value="RibDG_C"/>
</dbReference>
<dbReference type="Gene3D" id="3.40.430.10">
    <property type="entry name" value="Dihydrofolate Reductase, subunit A"/>
    <property type="match status" value="1"/>
</dbReference>
<feature type="binding site" evidence="17">
    <location>
        <position position="164"/>
    </location>
    <ligand>
        <name>NADP(+)</name>
        <dbReference type="ChEBI" id="CHEBI:58349"/>
    </ligand>
</feature>
<evidence type="ECO:0000256" key="1">
    <source>
        <dbReference type="ARBA" id="ARBA00002151"/>
    </source>
</evidence>
<evidence type="ECO:0000256" key="2">
    <source>
        <dbReference type="ARBA" id="ARBA00004882"/>
    </source>
</evidence>
<evidence type="ECO:0000256" key="6">
    <source>
        <dbReference type="ARBA" id="ARBA00022619"/>
    </source>
</evidence>
<dbReference type="SUPFAM" id="SSF53597">
    <property type="entry name" value="Dihydrofolate reductase-like"/>
    <property type="match status" value="1"/>
</dbReference>
<dbReference type="InterPro" id="IPR024072">
    <property type="entry name" value="DHFR-like_dom_sf"/>
</dbReference>
<evidence type="ECO:0000256" key="14">
    <source>
        <dbReference type="ARBA" id="ARBA00049886"/>
    </source>
</evidence>
<dbReference type="EMBL" id="BMOK01000015">
    <property type="protein sequence ID" value="GGL62143.1"/>
    <property type="molecule type" value="Genomic_DNA"/>
</dbReference>
<keyword evidence="12" id="KW-0511">Multifunctional enzyme</keyword>
<keyword evidence="7 15" id="KW-0479">Metal-binding</keyword>
<reference evidence="20" key="2">
    <citation type="submission" date="2020-09" db="EMBL/GenBank/DDBJ databases">
        <authorList>
            <person name="Sun Q."/>
            <person name="Ohkuma M."/>
        </authorList>
    </citation>
    <scope>NUCLEOTIDE SEQUENCE</scope>
    <source>
        <strain evidence="20">JCM 15325</strain>
    </source>
</reference>
<dbReference type="CDD" id="cd01284">
    <property type="entry name" value="Riboflavin_deaminase-reductase"/>
    <property type="match status" value="1"/>
</dbReference>
<feature type="domain" description="CMP/dCMP-type deaminase" evidence="19">
    <location>
        <begin position="11"/>
        <end position="133"/>
    </location>
</feature>
<feature type="binding site" evidence="18">
    <location>
        <position position="85"/>
    </location>
    <ligand>
        <name>Zn(2+)</name>
        <dbReference type="ChEBI" id="CHEBI:29105"/>
        <note>catalytic</note>
    </ligand>
</feature>
<evidence type="ECO:0000256" key="4">
    <source>
        <dbReference type="ARBA" id="ARBA00005259"/>
    </source>
</evidence>
<evidence type="ECO:0000313" key="21">
    <source>
        <dbReference type="Proteomes" id="UP000654670"/>
    </source>
</evidence>
<accession>A0A917S791</accession>
<dbReference type="Pfam" id="PF01872">
    <property type="entry name" value="RibD_C"/>
    <property type="match status" value="1"/>
</dbReference>
<dbReference type="GO" id="GO:0008835">
    <property type="term" value="F:diaminohydroxyphosphoribosylaminopyrimidine deaminase activity"/>
    <property type="evidence" value="ECO:0007669"/>
    <property type="project" value="UniProtKB-EC"/>
</dbReference>
<dbReference type="AlphaFoldDB" id="A0A917S791"/>
<evidence type="ECO:0000256" key="12">
    <source>
        <dbReference type="ARBA" id="ARBA00023268"/>
    </source>
</evidence>
<dbReference type="PANTHER" id="PTHR38011">
    <property type="entry name" value="DIHYDROFOLATE REDUCTASE FAMILY PROTEIN (AFU_ORTHOLOGUE AFUA_8G06820)"/>
    <property type="match status" value="1"/>
</dbReference>
<dbReference type="GO" id="GO:0050661">
    <property type="term" value="F:NADP binding"/>
    <property type="evidence" value="ECO:0007669"/>
    <property type="project" value="InterPro"/>
</dbReference>
<dbReference type="InterPro" id="IPR002125">
    <property type="entry name" value="CMP_dCMP_dom"/>
</dbReference>
<dbReference type="PANTHER" id="PTHR38011:SF7">
    <property type="entry name" value="2,5-DIAMINO-6-RIBOSYLAMINO-4(3H)-PYRIMIDINONE 5'-PHOSPHATE REDUCTASE"/>
    <property type="match status" value="1"/>
</dbReference>
<evidence type="ECO:0000256" key="16">
    <source>
        <dbReference type="PIRSR" id="PIRSR006769-1"/>
    </source>
</evidence>
<comment type="caution">
    <text evidence="20">The sequence shown here is derived from an EMBL/GenBank/DDBJ whole genome shotgun (WGS) entry which is preliminary data.</text>
</comment>
<comment type="similarity">
    <text evidence="5 15">In the C-terminal section; belongs to the HTP reductase family.</text>
</comment>
<evidence type="ECO:0000256" key="7">
    <source>
        <dbReference type="ARBA" id="ARBA00022723"/>
    </source>
</evidence>
<feature type="binding site" evidence="17">
    <location>
        <position position="178"/>
    </location>
    <ligand>
        <name>substrate</name>
    </ligand>
</feature>
<dbReference type="FunFam" id="3.40.140.10:FF:000025">
    <property type="entry name" value="Riboflavin biosynthesis protein RibD"/>
    <property type="match status" value="1"/>
</dbReference>
<evidence type="ECO:0000256" key="9">
    <source>
        <dbReference type="ARBA" id="ARBA00022833"/>
    </source>
</evidence>
<keyword evidence="10 15" id="KW-0521">NADP</keyword>
<evidence type="ECO:0000313" key="20">
    <source>
        <dbReference type="EMBL" id="GGL62143.1"/>
    </source>
</evidence>
<gene>
    <name evidence="20" type="primary">ribD</name>
    <name evidence="20" type="ORF">GCM10007968_27690</name>
</gene>
<dbReference type="EC" id="3.5.4.26" evidence="15"/>
<dbReference type="Gene3D" id="3.40.140.10">
    <property type="entry name" value="Cytidine Deaminase, domain 2"/>
    <property type="match status" value="1"/>
</dbReference>
<dbReference type="NCBIfam" id="TIGR00227">
    <property type="entry name" value="ribD_Cterm"/>
    <property type="match status" value="1"/>
</dbReference>
<comment type="function">
    <text evidence="1 15">Converts 2,5-diamino-6-(ribosylamino)-4(3h)-pyrimidinone 5'-phosphate into 5-amino-6-(ribosylamino)-2,4(1h,3h)-pyrimidinedione 5'-phosphate.</text>
</comment>
<dbReference type="InterPro" id="IPR011549">
    <property type="entry name" value="RibD_C"/>
</dbReference>
<organism evidence="20 21">
    <name type="scientific">Sporolactobacillus putidus</name>
    <dbReference type="NCBI Taxonomy" id="492735"/>
    <lineage>
        <taxon>Bacteria</taxon>
        <taxon>Bacillati</taxon>
        <taxon>Bacillota</taxon>
        <taxon>Bacilli</taxon>
        <taxon>Bacillales</taxon>
        <taxon>Sporolactobacillaceae</taxon>
        <taxon>Sporolactobacillus</taxon>
    </lineage>
</organism>
<evidence type="ECO:0000259" key="19">
    <source>
        <dbReference type="PROSITE" id="PS51747"/>
    </source>
</evidence>
<dbReference type="Proteomes" id="UP000654670">
    <property type="component" value="Unassembled WGS sequence"/>
</dbReference>
<keyword evidence="8 15" id="KW-0378">Hydrolase</keyword>
<dbReference type="GO" id="GO:0008270">
    <property type="term" value="F:zinc ion binding"/>
    <property type="evidence" value="ECO:0007669"/>
    <property type="project" value="InterPro"/>
</dbReference>
<dbReference type="InterPro" id="IPR016192">
    <property type="entry name" value="APOBEC/CMP_deaminase_Zn-bd"/>
</dbReference>
<sequence>MLIDIHSGDDLLKEEYMKLAINLARATAHQTSPNPAVGAVVVNNGEIVGMGAHLKAGEAHAEVNALSMAGDRAKGGTIYVTLEPCAHFGRTPPCADLIIKKQLSKVVIASSDPNPLVAGLGIEKLRNAGISVETGVLQEEADALNSVFFHYIRQRTPYVTLKMACSLDGKTATAGGESKWITCEASRLDGHTQRRIHDAILVGIGTVMADDPKLTARSESIAENPIRVVLDTHLRIREDARVVTDGAAATWIFTGRTIDGDKARRLQSEQVTVIRLPSESIAIKDVLNDLGQKGVTSLLVEGGSAVHGSFLKAKAFNRVIAYIAPKLIGGRDAVPAIGGTGIRYLADVPELSIKNVERLDQDLKVTLIPKAGDF</sequence>
<evidence type="ECO:0000256" key="10">
    <source>
        <dbReference type="ARBA" id="ARBA00022857"/>
    </source>
</evidence>
<keyword evidence="11 15" id="KW-0560">Oxidoreductase</keyword>
<comment type="cofactor">
    <cofactor evidence="15 18">
        <name>Zn(2+)</name>
        <dbReference type="ChEBI" id="CHEBI:29105"/>
    </cofactor>
    <text evidence="15 18">Binds 1 zinc ion.</text>
</comment>
<evidence type="ECO:0000256" key="15">
    <source>
        <dbReference type="PIRNR" id="PIRNR006769"/>
    </source>
</evidence>
<dbReference type="InterPro" id="IPR050765">
    <property type="entry name" value="Riboflavin_Biosynth_HTPR"/>
</dbReference>
<feature type="active site" description="Proton donor" evidence="16">
    <location>
        <position position="62"/>
    </location>
</feature>
<dbReference type="Pfam" id="PF00383">
    <property type="entry name" value="dCMP_cyt_deam_1"/>
    <property type="match status" value="1"/>
</dbReference>
<protein>
    <recommendedName>
        <fullName evidence="15">Riboflavin biosynthesis protein RibD</fullName>
    </recommendedName>
    <domain>
        <recommendedName>
            <fullName evidence="15">Diaminohydroxyphosphoribosylaminopyrimidine deaminase</fullName>
            <shortName evidence="15">DRAP deaminase</shortName>
            <ecNumber evidence="15">3.5.4.26</ecNumber>
        </recommendedName>
        <alternativeName>
            <fullName evidence="15">Riboflavin-specific deaminase</fullName>
        </alternativeName>
    </domain>
    <domain>
        <recommendedName>
            <fullName evidence="15">5-amino-6-(5-phosphoribosylamino)uracil reductase</fullName>
            <ecNumber evidence="15">1.1.1.193</ecNumber>
        </recommendedName>
        <alternativeName>
            <fullName evidence="15">HTP reductase</fullName>
        </alternativeName>
    </domain>
</protein>
<dbReference type="NCBIfam" id="TIGR00326">
    <property type="entry name" value="eubact_ribD"/>
    <property type="match status" value="1"/>
</dbReference>
<dbReference type="InterPro" id="IPR016193">
    <property type="entry name" value="Cytidine_deaminase-like"/>
</dbReference>
<comment type="pathway">
    <text evidence="3 15">Cofactor biosynthesis; riboflavin biosynthesis; 5-amino-6-(D-ribitylamino)uracil from GTP: step 3/4.</text>
</comment>
<dbReference type="PROSITE" id="PS00903">
    <property type="entry name" value="CYT_DCMP_DEAMINASES_1"/>
    <property type="match status" value="1"/>
</dbReference>
<feature type="binding site" evidence="17">
    <location>
        <begin position="303"/>
        <end position="309"/>
    </location>
    <ligand>
        <name>NADP(+)</name>
        <dbReference type="ChEBI" id="CHEBI:58349"/>
    </ligand>
</feature>
<dbReference type="InterPro" id="IPR004794">
    <property type="entry name" value="Eubact_RibD"/>
</dbReference>
<dbReference type="PIRSF" id="PIRSF006769">
    <property type="entry name" value="RibD"/>
    <property type="match status" value="1"/>
</dbReference>
<evidence type="ECO:0000256" key="3">
    <source>
        <dbReference type="ARBA" id="ARBA00004910"/>
    </source>
</evidence>
<evidence type="ECO:0000256" key="5">
    <source>
        <dbReference type="ARBA" id="ARBA00007417"/>
    </source>
</evidence>
<feature type="binding site" evidence="17">
    <location>
        <position position="214"/>
    </location>
    <ligand>
        <name>substrate</name>
    </ligand>
</feature>
<name>A0A917S791_9BACL</name>
<evidence type="ECO:0000256" key="18">
    <source>
        <dbReference type="PIRSR" id="PIRSR006769-3"/>
    </source>
</evidence>
<dbReference type="GO" id="GO:0009231">
    <property type="term" value="P:riboflavin biosynthetic process"/>
    <property type="evidence" value="ECO:0007669"/>
    <property type="project" value="UniProtKB-KW"/>
</dbReference>
<comment type="catalytic activity">
    <reaction evidence="13 15">
        <text>5-amino-6-(5-phospho-D-ribitylamino)uracil + NADP(+) = 5-amino-6-(5-phospho-D-ribosylamino)uracil + NADPH + H(+)</text>
        <dbReference type="Rhea" id="RHEA:17845"/>
        <dbReference type="ChEBI" id="CHEBI:15378"/>
        <dbReference type="ChEBI" id="CHEBI:57783"/>
        <dbReference type="ChEBI" id="CHEBI:58349"/>
        <dbReference type="ChEBI" id="CHEBI:58421"/>
        <dbReference type="ChEBI" id="CHEBI:58453"/>
        <dbReference type="EC" id="1.1.1.193"/>
    </reaction>
</comment>
<comment type="similarity">
    <text evidence="4 15">In the N-terminal section; belongs to the cytidine and deoxycytidylate deaminase family.</text>
</comment>
<comment type="catalytic activity">
    <reaction evidence="14 15">
        <text>2,5-diamino-6-hydroxy-4-(5-phosphoribosylamino)-pyrimidine + H2O + H(+) = 5-amino-6-(5-phospho-D-ribosylamino)uracil + NH4(+)</text>
        <dbReference type="Rhea" id="RHEA:21868"/>
        <dbReference type="ChEBI" id="CHEBI:15377"/>
        <dbReference type="ChEBI" id="CHEBI:15378"/>
        <dbReference type="ChEBI" id="CHEBI:28938"/>
        <dbReference type="ChEBI" id="CHEBI:58453"/>
        <dbReference type="ChEBI" id="CHEBI:58614"/>
        <dbReference type="EC" id="3.5.4.26"/>
    </reaction>
</comment>
<feature type="binding site" evidence="17">
    <location>
        <position position="217"/>
    </location>
    <ligand>
        <name>substrate</name>
    </ligand>
</feature>
<proteinExistence type="inferred from homology"/>
<keyword evidence="21" id="KW-1185">Reference proteome</keyword>
<dbReference type="PROSITE" id="PS51747">
    <property type="entry name" value="CYT_DCMP_DEAMINASES_2"/>
    <property type="match status" value="1"/>
</dbReference>
<feature type="binding site" evidence="17">
    <location>
        <position position="232"/>
    </location>
    <ligand>
        <name>NADP(+)</name>
        <dbReference type="ChEBI" id="CHEBI:58349"/>
    </ligand>
</feature>
<feature type="binding site" evidence="18">
    <location>
        <position position="60"/>
    </location>
    <ligand>
        <name>Zn(2+)</name>
        <dbReference type="ChEBI" id="CHEBI:29105"/>
        <note>catalytic</note>
    </ligand>
</feature>
<dbReference type="GO" id="GO:0008703">
    <property type="term" value="F:5-amino-6-(5-phosphoribosylamino)uracil reductase activity"/>
    <property type="evidence" value="ECO:0007669"/>
    <property type="project" value="UniProtKB-EC"/>
</dbReference>
<dbReference type="SUPFAM" id="SSF53927">
    <property type="entry name" value="Cytidine deaminase-like"/>
    <property type="match status" value="1"/>
</dbReference>
<keyword evidence="6 15" id="KW-0686">Riboflavin biosynthesis</keyword>
<feature type="binding site" evidence="17">
    <location>
        <position position="301"/>
    </location>
    <ligand>
        <name>substrate</name>
    </ligand>
</feature>
<feature type="binding site" evidence="17">
    <location>
        <position position="194"/>
    </location>
    <ligand>
        <name>substrate</name>
    </ligand>
</feature>
<feature type="binding site" evidence="17">
    <location>
        <position position="210"/>
    </location>
    <ligand>
        <name>NADP(+)</name>
        <dbReference type="ChEBI" id="CHEBI:58349"/>
    </ligand>
</feature>
<evidence type="ECO:0000256" key="11">
    <source>
        <dbReference type="ARBA" id="ARBA00023002"/>
    </source>
</evidence>
<reference evidence="20" key="1">
    <citation type="journal article" date="2014" name="Int. J. Syst. Evol. Microbiol.">
        <title>Complete genome sequence of Corynebacterium casei LMG S-19264T (=DSM 44701T), isolated from a smear-ripened cheese.</title>
        <authorList>
            <consortium name="US DOE Joint Genome Institute (JGI-PGF)"/>
            <person name="Walter F."/>
            <person name="Albersmeier A."/>
            <person name="Kalinowski J."/>
            <person name="Ruckert C."/>
        </authorList>
    </citation>
    <scope>NUCLEOTIDE SEQUENCE</scope>
    <source>
        <strain evidence="20">JCM 15325</strain>
    </source>
</reference>
<comment type="pathway">
    <text evidence="2 15">Cofactor biosynthesis; riboflavin biosynthesis; 5-amino-6-(D-ribitylamino)uracil from GTP: step 2/4.</text>
</comment>
<feature type="binding site" evidence="18">
    <location>
        <position position="94"/>
    </location>
    <ligand>
        <name>Zn(2+)</name>
        <dbReference type="ChEBI" id="CHEBI:29105"/>
        <note>catalytic</note>
    </ligand>
</feature>